<dbReference type="InterPro" id="IPR016169">
    <property type="entry name" value="FAD-bd_PCMH_sub2"/>
</dbReference>
<dbReference type="GO" id="GO:0016491">
    <property type="term" value="F:oxidoreductase activity"/>
    <property type="evidence" value="ECO:0007669"/>
    <property type="project" value="UniProtKB-KW"/>
</dbReference>
<sequence>MSVLDGLTGRVVVPGDDEYDSARASWNLLFSHRPIAIVYAQVTADVVNAVTAARRNDVPLRVRSGGHSLEGWSTLDDGLVIDVSELASVSIDVEGRTATLGAGLTQAQAVAALGAVGLAAPTGTEGSVGLVGATLGGGFGLLTRAFGMASDNLLAAEVVVPCDGENGSDAEVITADASQHSDLLWALRGAGNGSFGVVTSLTFAVHPLADVTSITVTWQGLDDLAAVFEAWQATAPVADERLTSQLEIQRDSIVLFAVLASSDGDDGLRMLAPLIAIGSPEVAMSHASWADTYSEFQIPLDDEPANWKFNSQFVSTPFPAEAIEIIGRFVARAPTAHCNYFTNAFGGAVAHDEPAGGSVFAHRDALFYAEPGAGWGVRGSVAPGEVLAADDPLMAACLTWVAEFSAALAPFVNGAYSNVPNADAADWATDYWGFGVDRLRAVKTAYDPTDVFSFAQGIAPRRDPSA</sequence>
<evidence type="ECO:0000256" key="4">
    <source>
        <dbReference type="ARBA" id="ARBA00022827"/>
    </source>
</evidence>
<dbReference type="RefSeq" id="WP_203585944.1">
    <property type="nucleotide sequence ID" value="NZ_BMGP01000001.1"/>
</dbReference>
<feature type="domain" description="FAD-binding PCMH-type" evidence="6">
    <location>
        <begin position="30"/>
        <end position="208"/>
    </location>
</feature>
<keyword evidence="3" id="KW-0285">Flavoprotein</keyword>
<dbReference type="PANTHER" id="PTHR42973">
    <property type="entry name" value="BINDING OXIDOREDUCTASE, PUTATIVE (AFU_ORTHOLOGUE AFUA_1G17690)-RELATED"/>
    <property type="match status" value="1"/>
</dbReference>
<proteinExistence type="inferred from homology"/>
<evidence type="ECO:0000256" key="2">
    <source>
        <dbReference type="ARBA" id="ARBA00005466"/>
    </source>
</evidence>
<dbReference type="Gene3D" id="3.30.465.10">
    <property type="match status" value="1"/>
</dbReference>
<dbReference type="EMBL" id="BMGP01000001">
    <property type="protein sequence ID" value="GGF15577.1"/>
    <property type="molecule type" value="Genomic_DNA"/>
</dbReference>
<evidence type="ECO:0000313" key="8">
    <source>
        <dbReference type="Proteomes" id="UP000598775"/>
    </source>
</evidence>
<keyword evidence="4" id="KW-0274">FAD</keyword>
<dbReference type="InterPro" id="IPR016167">
    <property type="entry name" value="FAD-bd_PCMH_sub1"/>
</dbReference>
<dbReference type="InterPro" id="IPR006094">
    <property type="entry name" value="Oxid_FAD_bind_N"/>
</dbReference>
<evidence type="ECO:0000256" key="5">
    <source>
        <dbReference type="ARBA" id="ARBA00023002"/>
    </source>
</evidence>
<evidence type="ECO:0000256" key="1">
    <source>
        <dbReference type="ARBA" id="ARBA00001974"/>
    </source>
</evidence>
<dbReference type="Pfam" id="PF01565">
    <property type="entry name" value="FAD_binding_4"/>
    <property type="match status" value="1"/>
</dbReference>
<accession>A0A917ETX9</accession>
<dbReference type="Gene3D" id="3.30.43.10">
    <property type="entry name" value="Uridine Diphospho-n-acetylenolpyruvylglucosamine Reductase, domain 2"/>
    <property type="match status" value="1"/>
</dbReference>
<dbReference type="SUPFAM" id="SSF56176">
    <property type="entry name" value="FAD-binding/transporter-associated domain-like"/>
    <property type="match status" value="1"/>
</dbReference>
<evidence type="ECO:0000313" key="7">
    <source>
        <dbReference type="EMBL" id="GGF15577.1"/>
    </source>
</evidence>
<comment type="cofactor">
    <cofactor evidence="1">
        <name>FAD</name>
        <dbReference type="ChEBI" id="CHEBI:57692"/>
    </cofactor>
</comment>
<keyword evidence="8" id="KW-1185">Reference proteome</keyword>
<dbReference type="AlphaFoldDB" id="A0A917ETX9"/>
<dbReference type="PROSITE" id="PS00862">
    <property type="entry name" value="OX2_COVAL_FAD"/>
    <property type="match status" value="1"/>
</dbReference>
<comment type="similarity">
    <text evidence="2">Belongs to the oxygen-dependent FAD-linked oxidoreductase family.</text>
</comment>
<gene>
    <name evidence="7" type="ORF">GCM10011399_06730</name>
</gene>
<keyword evidence="5" id="KW-0560">Oxidoreductase</keyword>
<dbReference type="GO" id="GO:0071949">
    <property type="term" value="F:FAD binding"/>
    <property type="evidence" value="ECO:0007669"/>
    <property type="project" value="InterPro"/>
</dbReference>
<comment type="caution">
    <text evidence="7">The sequence shown here is derived from an EMBL/GenBank/DDBJ whole genome shotgun (WGS) entry which is preliminary data.</text>
</comment>
<protein>
    <submittedName>
        <fullName evidence="7">FAD-binding protein</fullName>
    </submittedName>
</protein>
<dbReference type="InterPro" id="IPR006093">
    <property type="entry name" value="Oxy_OxRdtase_FAD_BS"/>
</dbReference>
<evidence type="ECO:0000256" key="3">
    <source>
        <dbReference type="ARBA" id="ARBA00022630"/>
    </source>
</evidence>
<dbReference type="Proteomes" id="UP000598775">
    <property type="component" value="Unassembled WGS sequence"/>
</dbReference>
<dbReference type="InterPro" id="IPR012951">
    <property type="entry name" value="BBE"/>
</dbReference>
<dbReference type="InterPro" id="IPR036318">
    <property type="entry name" value="FAD-bd_PCMH-like_sf"/>
</dbReference>
<dbReference type="Gene3D" id="3.40.462.20">
    <property type="match status" value="1"/>
</dbReference>
<dbReference type="PANTHER" id="PTHR42973:SF39">
    <property type="entry name" value="FAD-BINDING PCMH-TYPE DOMAIN-CONTAINING PROTEIN"/>
    <property type="match status" value="1"/>
</dbReference>
<evidence type="ECO:0000259" key="6">
    <source>
        <dbReference type="PROSITE" id="PS51387"/>
    </source>
</evidence>
<dbReference type="PROSITE" id="PS51387">
    <property type="entry name" value="FAD_PCMH"/>
    <property type="match status" value="1"/>
</dbReference>
<reference evidence="7 8" key="1">
    <citation type="journal article" date="2014" name="Int. J. Syst. Evol. Microbiol.">
        <title>Complete genome sequence of Corynebacterium casei LMG S-19264T (=DSM 44701T), isolated from a smear-ripened cheese.</title>
        <authorList>
            <consortium name="US DOE Joint Genome Institute (JGI-PGF)"/>
            <person name="Walter F."/>
            <person name="Albersmeier A."/>
            <person name="Kalinowski J."/>
            <person name="Ruckert C."/>
        </authorList>
    </citation>
    <scope>NUCLEOTIDE SEQUENCE [LARGE SCALE GENOMIC DNA]</scope>
    <source>
        <strain evidence="7 8">CGMCC 1.12976</strain>
    </source>
</reference>
<dbReference type="Pfam" id="PF08031">
    <property type="entry name" value="BBE"/>
    <property type="match status" value="1"/>
</dbReference>
<name>A0A917ETX9_9MICO</name>
<organism evidence="7 8">
    <name type="scientific">Subtercola lobariae</name>
    <dbReference type="NCBI Taxonomy" id="1588641"/>
    <lineage>
        <taxon>Bacteria</taxon>
        <taxon>Bacillati</taxon>
        <taxon>Actinomycetota</taxon>
        <taxon>Actinomycetes</taxon>
        <taxon>Micrococcales</taxon>
        <taxon>Microbacteriaceae</taxon>
        <taxon>Subtercola</taxon>
    </lineage>
</organism>
<dbReference type="InterPro" id="IPR050416">
    <property type="entry name" value="FAD-linked_Oxidoreductase"/>
</dbReference>
<dbReference type="InterPro" id="IPR016166">
    <property type="entry name" value="FAD-bd_PCMH"/>
</dbReference>